<gene>
    <name evidence="1" type="ORF">EPD60_03930</name>
</gene>
<reference evidence="1 2" key="1">
    <citation type="submission" date="2019-03" db="EMBL/GenBank/DDBJ databases">
        <authorList>
            <person name="Kim M.K.M."/>
        </authorList>
    </citation>
    <scope>NUCLEOTIDE SEQUENCE [LARGE SCALE GENOMIC DNA]</scope>
    <source>
        <strain evidence="1 2">17J68-12</strain>
    </source>
</reference>
<proteinExistence type="predicted"/>
<dbReference type="AlphaFoldDB" id="A0A4R1BMV4"/>
<keyword evidence="2" id="KW-1185">Reference proteome</keyword>
<comment type="caution">
    <text evidence="1">The sequence shown here is derived from an EMBL/GenBank/DDBJ whole genome shotgun (WGS) entry which is preliminary data.</text>
</comment>
<dbReference type="Pfam" id="PF16138">
    <property type="entry name" value="DUF4846"/>
    <property type="match status" value="1"/>
</dbReference>
<dbReference type="EMBL" id="SJZI01000004">
    <property type="protein sequence ID" value="TCJ18658.1"/>
    <property type="molecule type" value="Genomic_DNA"/>
</dbReference>
<accession>A0A4R1BMV4</accession>
<sequence length="286" mass="31813">MPALFVSFVPGTLLFLLTGLTTAGGQQPRFSPQQKTVYATIAPSENTVATRFPPPEGFRRLPVAPGSFAGYLRGLPLKPYGAAVHYFDGRTKPRTVHVAVIDLDVGTRDLQQCADAVMRLRAEWLYAQGRKSEIAFRLTDGRLVAYSNWMQGKRLRVRGNSSSWFAGAPAGDTYASFRQYLDFVFTYAGTLSLEKSLRPKPAADISIGDVFIRGGSPGHAVIVLDVVVNSRGERRFLLAQSYMPAQEIHILKNEAAPEWSPWYSNRIGKILETPEWDFAAEELRTW</sequence>
<evidence type="ECO:0000313" key="2">
    <source>
        <dbReference type="Proteomes" id="UP000295334"/>
    </source>
</evidence>
<protein>
    <recommendedName>
        <fullName evidence="3">DUF4846 domain-containing protein</fullName>
    </recommendedName>
</protein>
<organism evidence="1 2">
    <name type="scientific">Flaviaesturariibacter flavus</name>
    <dbReference type="NCBI Taxonomy" id="2502780"/>
    <lineage>
        <taxon>Bacteria</taxon>
        <taxon>Pseudomonadati</taxon>
        <taxon>Bacteroidota</taxon>
        <taxon>Chitinophagia</taxon>
        <taxon>Chitinophagales</taxon>
        <taxon>Chitinophagaceae</taxon>
        <taxon>Flaviaestuariibacter</taxon>
    </lineage>
</organism>
<dbReference type="InterPro" id="IPR032315">
    <property type="entry name" value="DUF4846"/>
</dbReference>
<name>A0A4R1BMV4_9BACT</name>
<dbReference type="Proteomes" id="UP000295334">
    <property type="component" value="Unassembled WGS sequence"/>
</dbReference>
<evidence type="ECO:0008006" key="3">
    <source>
        <dbReference type="Google" id="ProtNLM"/>
    </source>
</evidence>
<evidence type="ECO:0000313" key="1">
    <source>
        <dbReference type="EMBL" id="TCJ18658.1"/>
    </source>
</evidence>
<dbReference type="OrthoDB" id="5511471at2"/>
<dbReference type="RefSeq" id="WP_131447061.1">
    <property type="nucleotide sequence ID" value="NZ_SJZI01000004.1"/>
</dbReference>